<evidence type="ECO:0000256" key="3">
    <source>
        <dbReference type="SAM" id="SignalP"/>
    </source>
</evidence>
<gene>
    <name evidence="5" type="ORF">ACFQ3C_02505</name>
</gene>
<organism evidence="5 6">
    <name type="scientific">Seohaeicola saemankumensis</name>
    <dbReference type="NCBI Taxonomy" id="481181"/>
    <lineage>
        <taxon>Bacteria</taxon>
        <taxon>Pseudomonadati</taxon>
        <taxon>Pseudomonadota</taxon>
        <taxon>Alphaproteobacteria</taxon>
        <taxon>Rhodobacterales</taxon>
        <taxon>Roseobacteraceae</taxon>
        <taxon>Seohaeicola</taxon>
    </lineage>
</organism>
<proteinExistence type="inferred from homology"/>
<evidence type="ECO:0000259" key="4">
    <source>
        <dbReference type="Pfam" id="PF01464"/>
    </source>
</evidence>
<dbReference type="RefSeq" id="WP_380788851.1">
    <property type="nucleotide sequence ID" value="NZ_JBHTKR010000001.1"/>
</dbReference>
<feature type="domain" description="Transglycosylase SLT" evidence="4">
    <location>
        <begin position="102"/>
        <end position="177"/>
    </location>
</feature>
<feature type="signal peptide" evidence="3">
    <location>
        <begin position="1"/>
        <end position="21"/>
    </location>
</feature>
<dbReference type="SUPFAM" id="SSF53955">
    <property type="entry name" value="Lysozyme-like"/>
    <property type="match status" value="1"/>
</dbReference>
<evidence type="ECO:0000313" key="6">
    <source>
        <dbReference type="Proteomes" id="UP001597151"/>
    </source>
</evidence>
<dbReference type="Proteomes" id="UP001597151">
    <property type="component" value="Unassembled WGS sequence"/>
</dbReference>
<evidence type="ECO:0000256" key="1">
    <source>
        <dbReference type="ARBA" id="ARBA00009387"/>
    </source>
</evidence>
<protein>
    <submittedName>
        <fullName evidence="5">Transglycosylase SLT domain-containing protein</fullName>
    </submittedName>
</protein>
<dbReference type="Gene3D" id="1.10.530.10">
    <property type="match status" value="1"/>
</dbReference>
<dbReference type="InterPro" id="IPR008258">
    <property type="entry name" value="Transglycosylase_SLT_dom_1"/>
</dbReference>
<dbReference type="InterPro" id="IPR023346">
    <property type="entry name" value="Lysozyme-like_dom_sf"/>
</dbReference>
<evidence type="ECO:0000256" key="2">
    <source>
        <dbReference type="SAM" id="MobiDB-lite"/>
    </source>
</evidence>
<comment type="similarity">
    <text evidence="1">Belongs to the virb1 family.</text>
</comment>
<dbReference type="EMBL" id="JBHTKR010000001">
    <property type="protein sequence ID" value="MFD1193539.1"/>
    <property type="molecule type" value="Genomic_DNA"/>
</dbReference>
<dbReference type="Pfam" id="PF01464">
    <property type="entry name" value="SLT"/>
    <property type="match status" value="1"/>
</dbReference>
<accession>A0ABW3T8L2</accession>
<name>A0ABW3T8L2_9RHOB</name>
<keyword evidence="3" id="KW-0732">Signal</keyword>
<feature type="region of interest" description="Disordered" evidence="2">
    <location>
        <begin position="223"/>
        <end position="243"/>
    </location>
</feature>
<sequence length="243" mass="25648">MLLPRLVLFCLCLCLPLSVSAAEDRGGALVQPGLSTSGATAIQTIRPRARTEALPRMAWGRQTGTALWTRAALSALQGHAAALTDTVPRDIDAWCPAYRGANAAQRRAFWAGLASALARHESGHRAAAVGGGGLYHGLLQILPATASGYGCAARSGADLRNGAANLSCGLRIMARTVPRDGVIARQDDRWRGVAADWGPMRSAARRDQMQGWLKRQSYCTPLSAVRPRARPAGSGPDQSSENG</sequence>
<keyword evidence="6" id="KW-1185">Reference proteome</keyword>
<reference evidence="6" key="1">
    <citation type="journal article" date="2019" name="Int. J. Syst. Evol. Microbiol.">
        <title>The Global Catalogue of Microorganisms (GCM) 10K type strain sequencing project: providing services to taxonomists for standard genome sequencing and annotation.</title>
        <authorList>
            <consortium name="The Broad Institute Genomics Platform"/>
            <consortium name="The Broad Institute Genome Sequencing Center for Infectious Disease"/>
            <person name="Wu L."/>
            <person name="Ma J."/>
        </authorList>
    </citation>
    <scope>NUCLEOTIDE SEQUENCE [LARGE SCALE GENOMIC DNA]</scope>
    <source>
        <strain evidence="6">CCUG 55328</strain>
    </source>
</reference>
<feature type="chain" id="PRO_5045182526" evidence="3">
    <location>
        <begin position="22"/>
        <end position="243"/>
    </location>
</feature>
<comment type="caution">
    <text evidence="5">The sequence shown here is derived from an EMBL/GenBank/DDBJ whole genome shotgun (WGS) entry which is preliminary data.</text>
</comment>
<evidence type="ECO:0000313" key="5">
    <source>
        <dbReference type="EMBL" id="MFD1193539.1"/>
    </source>
</evidence>